<name>A0A6G8R280_9CAUD</name>
<dbReference type="RefSeq" id="YP_010761525.1">
    <property type="nucleotide sequence ID" value="NC_073598.1"/>
</dbReference>
<evidence type="ECO:0000313" key="2">
    <source>
        <dbReference type="Proteomes" id="UP000501086"/>
    </source>
</evidence>
<keyword evidence="2" id="KW-1185">Reference proteome</keyword>
<organism evidence="1 2">
    <name type="scientific">Arthrobacter phage BlueFeather</name>
    <dbReference type="NCBI Taxonomy" id="2713258"/>
    <lineage>
        <taxon>Viruses</taxon>
        <taxon>Duplodnaviria</taxon>
        <taxon>Heunggongvirae</taxon>
        <taxon>Uroviricota</taxon>
        <taxon>Caudoviricetes</taxon>
        <taxon>Caudoviricetes incertae sedis</taxon>
        <taxon>Bluefeathervirus</taxon>
        <taxon>Bluefeathervirus bluefeather</taxon>
    </lineage>
</organism>
<sequence>MADPIGWVDPDAVGDLWQDAVMESPAVVASLLQAAFEQCEAYAPKLPEGADIPERYVMAQIFQARALWAMQRQGAGEQFNGDGFSVAIYPLDARIRQMLRPKRPFGGLR</sequence>
<protein>
    <submittedName>
        <fullName evidence="1">Head-to-tail adaptor</fullName>
    </submittedName>
</protein>
<gene>
    <name evidence="1" type="primary">6</name>
    <name evidence="1" type="ORF">SEA_BLUEFEATHER_6</name>
</gene>
<dbReference type="EMBL" id="MT024867">
    <property type="protein sequence ID" value="QIN94310.1"/>
    <property type="molecule type" value="Genomic_DNA"/>
</dbReference>
<evidence type="ECO:0000313" key="1">
    <source>
        <dbReference type="EMBL" id="QIN94310.1"/>
    </source>
</evidence>
<reference evidence="1 2" key="1">
    <citation type="submission" date="2020-02" db="EMBL/GenBank/DDBJ databases">
        <authorList>
            <person name="Demo S.M."/>
            <person name="Guardino K.C."/>
            <person name="Hobbs B.M."/>
            <person name="Hoh K.J."/>
            <person name="Lee E."/>
            <person name="Vuong I.K."/>
            <person name="Kapinos A."/>
            <person name="Freise A.C."/>
            <person name="Reddi K."/>
            <person name="Moberg-Parker J."/>
            <person name="Garlena R.A."/>
            <person name="Russell D.A."/>
            <person name="Pope W.H."/>
            <person name="Jacobs-Sera D."/>
            <person name="Hatfull G.F."/>
        </authorList>
    </citation>
    <scope>NUCLEOTIDE SEQUENCE [LARGE SCALE GENOMIC DNA]</scope>
</reference>
<proteinExistence type="predicted"/>
<dbReference type="GeneID" id="80090773"/>
<dbReference type="Proteomes" id="UP000501086">
    <property type="component" value="Segment"/>
</dbReference>
<accession>A0A6G8R280</accession>
<dbReference type="KEGG" id="vg:80090773"/>